<dbReference type="PATRIC" id="fig|992069.3.peg.552"/>
<dbReference type="Proteomes" id="UP000004741">
    <property type="component" value="Unassembled WGS sequence"/>
</dbReference>
<proteinExistence type="predicted"/>
<comment type="caution">
    <text evidence="1">The sequence shown here is derived from an EMBL/GenBank/DDBJ whole genome shotgun (WGS) entry which is preliminary data.</text>
</comment>
<reference evidence="1 2" key="1">
    <citation type="journal article" date="2013" name="Pathog. Dis.">
        <title>Genome sequences of 65 Helicobacter pylori strains isolated from asymptomatic individuals and patients with gastric cancer, peptic ulcer disease, or gastritis.</title>
        <authorList>
            <person name="Blanchard T.G."/>
            <person name="Czinn S.J."/>
            <person name="Correa P."/>
            <person name="Nakazawa T."/>
            <person name="Keelan M."/>
            <person name="Morningstar L."/>
            <person name="Santana-Cruz I."/>
            <person name="Maroo A."/>
            <person name="McCracken C."/>
            <person name="Shefchek K."/>
            <person name="Daugherty S."/>
            <person name="Song Y."/>
            <person name="Fraser C.M."/>
            <person name="Fricke W.F."/>
        </authorList>
    </citation>
    <scope>NUCLEOTIDE SEQUENCE [LARGE SCALE GENOMIC DNA]</scope>
    <source>
        <strain evidence="1 2">Hp H-34</strain>
    </source>
</reference>
<gene>
    <name evidence="1" type="ORF">HPHPH34_0569</name>
</gene>
<accession>J0EE12</accession>
<organism evidence="1 2">
    <name type="scientific">Helicobacter pylori Hp H-34</name>
    <dbReference type="NCBI Taxonomy" id="992069"/>
    <lineage>
        <taxon>Bacteria</taxon>
        <taxon>Pseudomonadati</taxon>
        <taxon>Campylobacterota</taxon>
        <taxon>Epsilonproteobacteria</taxon>
        <taxon>Campylobacterales</taxon>
        <taxon>Helicobacteraceae</taxon>
        <taxon>Helicobacter</taxon>
    </lineage>
</organism>
<protein>
    <submittedName>
        <fullName evidence="1">Uncharacterized protein</fullName>
    </submittedName>
</protein>
<dbReference type="EMBL" id="AKPH01000002">
    <property type="protein sequence ID" value="EJB96843.1"/>
    <property type="molecule type" value="Genomic_DNA"/>
</dbReference>
<evidence type="ECO:0000313" key="2">
    <source>
        <dbReference type="Proteomes" id="UP000004741"/>
    </source>
</evidence>
<dbReference type="AlphaFoldDB" id="J0EE12"/>
<name>J0EE12_HELPX</name>
<evidence type="ECO:0000313" key="1">
    <source>
        <dbReference type="EMBL" id="EJB96843.1"/>
    </source>
</evidence>
<sequence>MFWLIDIESVLINNEDKANFFGSQVNNGIILLDFLQKTH</sequence>